<dbReference type="PROSITE" id="PS01351">
    <property type="entry name" value="MAPK"/>
    <property type="match status" value="1"/>
</dbReference>
<dbReference type="STRING" id="294747.C5M3M0"/>
<dbReference type="SMART" id="SM00220">
    <property type="entry name" value="S_TKc"/>
    <property type="match status" value="1"/>
</dbReference>
<gene>
    <name evidence="11" type="ORF">CTRG_00659</name>
</gene>
<evidence type="ECO:0000313" key="11">
    <source>
        <dbReference type="EMBL" id="EER35920.1"/>
    </source>
</evidence>
<dbReference type="Gene3D" id="1.10.510.10">
    <property type="entry name" value="Transferase(Phosphotransferase) domain 1"/>
    <property type="match status" value="1"/>
</dbReference>
<protein>
    <recommendedName>
        <fullName evidence="1 9">Mitogen-activated protein kinase</fullName>
        <ecNumber evidence="1 9">2.7.11.24</ecNumber>
    </recommendedName>
</protein>
<keyword evidence="12" id="KW-1185">Reference proteome</keyword>
<evidence type="ECO:0000256" key="2">
    <source>
        <dbReference type="ARBA" id="ARBA00022527"/>
    </source>
</evidence>
<dbReference type="AlphaFoldDB" id="C5M3M0"/>
<dbReference type="SUPFAM" id="SSF56112">
    <property type="entry name" value="Protein kinase-like (PK-like)"/>
    <property type="match status" value="1"/>
</dbReference>
<evidence type="ECO:0000256" key="5">
    <source>
        <dbReference type="ARBA" id="ARBA00022777"/>
    </source>
</evidence>
<feature type="binding site" evidence="7">
    <location>
        <position position="51"/>
    </location>
    <ligand>
        <name>ATP</name>
        <dbReference type="ChEBI" id="CHEBI:30616"/>
    </ligand>
</feature>
<dbReference type="GO" id="GO:0005634">
    <property type="term" value="C:nucleus"/>
    <property type="evidence" value="ECO:0007669"/>
    <property type="project" value="EnsemblFungi"/>
</dbReference>
<dbReference type="EMBL" id="GG692395">
    <property type="protein sequence ID" value="EER35920.1"/>
    <property type="molecule type" value="Genomic_DNA"/>
</dbReference>
<evidence type="ECO:0000259" key="10">
    <source>
        <dbReference type="PROSITE" id="PS50011"/>
    </source>
</evidence>
<evidence type="ECO:0000256" key="8">
    <source>
        <dbReference type="RuleBase" id="RU000304"/>
    </source>
</evidence>
<dbReference type="PROSITE" id="PS50011">
    <property type="entry name" value="PROTEIN_KINASE_DOM"/>
    <property type="match status" value="1"/>
</dbReference>
<dbReference type="GO" id="GO:0042802">
    <property type="term" value="F:identical protein binding"/>
    <property type="evidence" value="ECO:0007669"/>
    <property type="project" value="EnsemblFungi"/>
</dbReference>
<keyword evidence="6 7" id="KW-0067">ATP-binding</keyword>
<dbReference type="InterPro" id="IPR003527">
    <property type="entry name" value="MAP_kinase_CS"/>
</dbReference>
<dbReference type="GO" id="GO:0004707">
    <property type="term" value="F:MAP kinase activity"/>
    <property type="evidence" value="ECO:0007669"/>
    <property type="project" value="UniProtKB-EC"/>
</dbReference>
<dbReference type="VEuPathDB" id="FungiDB:CTRG_00659"/>
<keyword evidence="9" id="KW-0460">Magnesium</keyword>
<dbReference type="Proteomes" id="UP000002037">
    <property type="component" value="Unassembled WGS sequence"/>
</dbReference>
<evidence type="ECO:0000256" key="6">
    <source>
        <dbReference type="ARBA" id="ARBA00022840"/>
    </source>
</evidence>
<dbReference type="eggNOG" id="KOG0660">
    <property type="taxonomic scope" value="Eukaryota"/>
</dbReference>
<dbReference type="InterPro" id="IPR017441">
    <property type="entry name" value="Protein_kinase_ATP_BS"/>
</dbReference>
<evidence type="ECO:0000256" key="7">
    <source>
        <dbReference type="PROSITE-ProRule" id="PRU10141"/>
    </source>
</evidence>
<proteinExistence type="inferred from homology"/>
<dbReference type="GO" id="GO:0010526">
    <property type="term" value="P:transposable element silencing"/>
    <property type="evidence" value="ECO:0007669"/>
    <property type="project" value="EnsemblFungi"/>
</dbReference>
<dbReference type="GO" id="GO:0001403">
    <property type="term" value="P:invasive growth in response to glucose limitation"/>
    <property type="evidence" value="ECO:0007669"/>
    <property type="project" value="EnsemblFungi"/>
</dbReference>
<feature type="domain" description="Protein kinase" evidence="10">
    <location>
        <begin position="21"/>
        <end position="328"/>
    </location>
</feature>
<dbReference type="GO" id="GO:0043409">
    <property type="term" value="P:negative regulation of MAPK cascade"/>
    <property type="evidence" value="ECO:0007669"/>
    <property type="project" value="EnsemblFungi"/>
</dbReference>
<dbReference type="HOGENOM" id="CLU_000288_181_1_1"/>
<comment type="cofactor">
    <cofactor evidence="9">
        <name>Mg(2+)</name>
        <dbReference type="ChEBI" id="CHEBI:18420"/>
    </cofactor>
</comment>
<organism evidence="11 12">
    <name type="scientific">Candida tropicalis (strain ATCC MYA-3404 / T1)</name>
    <name type="common">Yeast</name>
    <dbReference type="NCBI Taxonomy" id="294747"/>
    <lineage>
        <taxon>Eukaryota</taxon>
        <taxon>Fungi</taxon>
        <taxon>Dikarya</taxon>
        <taxon>Ascomycota</taxon>
        <taxon>Saccharomycotina</taxon>
        <taxon>Pichiomycetes</taxon>
        <taxon>Debaryomycetaceae</taxon>
        <taxon>Candida/Lodderomyces clade</taxon>
        <taxon>Candida</taxon>
    </lineage>
</organism>
<evidence type="ECO:0000256" key="3">
    <source>
        <dbReference type="ARBA" id="ARBA00022679"/>
    </source>
</evidence>
<dbReference type="GO" id="GO:0046827">
    <property type="term" value="P:positive regulation of protein export from nucleus"/>
    <property type="evidence" value="ECO:0007669"/>
    <property type="project" value="EnsemblFungi"/>
</dbReference>
<dbReference type="IntAct" id="C5M3M0">
    <property type="interactions" value="2"/>
</dbReference>
<dbReference type="Pfam" id="PF00069">
    <property type="entry name" value="Pkinase"/>
    <property type="match status" value="1"/>
</dbReference>
<dbReference type="PANTHER" id="PTHR24055">
    <property type="entry name" value="MITOGEN-ACTIVATED PROTEIN KINASE"/>
    <property type="match status" value="1"/>
</dbReference>
<keyword evidence="3 9" id="KW-0808">Transferase</keyword>
<comment type="catalytic activity">
    <reaction evidence="9">
        <text>L-threonyl-[protein] + ATP = O-phospho-L-threonyl-[protein] + ADP + H(+)</text>
        <dbReference type="Rhea" id="RHEA:46608"/>
        <dbReference type="Rhea" id="RHEA-COMP:11060"/>
        <dbReference type="Rhea" id="RHEA-COMP:11605"/>
        <dbReference type="ChEBI" id="CHEBI:15378"/>
        <dbReference type="ChEBI" id="CHEBI:30013"/>
        <dbReference type="ChEBI" id="CHEBI:30616"/>
        <dbReference type="ChEBI" id="CHEBI:61977"/>
        <dbReference type="ChEBI" id="CHEBI:456216"/>
        <dbReference type="EC" id="2.7.11.24"/>
    </reaction>
</comment>
<dbReference type="PROSITE" id="PS00107">
    <property type="entry name" value="PROTEIN_KINASE_ATP"/>
    <property type="match status" value="1"/>
</dbReference>
<name>C5M3M0_CANTT</name>
<dbReference type="Gene3D" id="3.30.200.20">
    <property type="entry name" value="Phosphorylase Kinase, domain 1"/>
    <property type="match status" value="1"/>
</dbReference>
<dbReference type="GO" id="GO:0071507">
    <property type="term" value="P:pheromone response MAPK cascade"/>
    <property type="evidence" value="ECO:0007669"/>
    <property type="project" value="EnsemblFungi"/>
</dbReference>
<dbReference type="GO" id="GO:0005524">
    <property type="term" value="F:ATP binding"/>
    <property type="evidence" value="ECO:0007669"/>
    <property type="project" value="UniProtKB-UniRule"/>
</dbReference>
<accession>C5M3M0</accession>
<keyword evidence="2 8" id="KW-0723">Serine/threonine-protein kinase</keyword>
<sequence>MARLPDVKESRQVVFNISQNFKVIKILGEGAYGIVALAVHIPTGTKVAIKKIEPFERPLFCLRTLREIKLLNKFKCHENIIRLYDVQKPLDYAHFNEVYLIQEYMPSDLHNIIYTHVLSDQHVQYFIYQILKGLKLMHSAKVIHRDLKPSNILVNEQCDLKICDFGLARLDAKHYNLETNPKISMLTEYVATRWYRAPEIMLSASNYSTAIDLWSVGCILAELLTYKALFPGTDYINQLRLIFEVLGSPSDEDLKIIKSERAQKFVKSLPYRVKIDLTDFVNNHPYRRIKVRARETVNPLAIDLLEKLLVFDPSKRITVQEALEHPYLEAYHDPSHEPITSPIPVEEFEFDMDKKQLDVEDLKQQIYKQIMATNQI</sequence>
<dbReference type="GO" id="GO:0005737">
    <property type="term" value="C:cytoplasm"/>
    <property type="evidence" value="ECO:0007669"/>
    <property type="project" value="EnsemblFungi"/>
</dbReference>
<keyword evidence="4 7" id="KW-0547">Nucleotide-binding</keyword>
<evidence type="ECO:0000256" key="1">
    <source>
        <dbReference type="ARBA" id="ARBA00012411"/>
    </source>
</evidence>
<dbReference type="RefSeq" id="XP_002545878.1">
    <property type="nucleotide sequence ID" value="XM_002545832.1"/>
</dbReference>
<dbReference type="InterPro" id="IPR050117">
    <property type="entry name" value="MAPK"/>
</dbReference>
<dbReference type="GeneID" id="8296142"/>
<comment type="activity regulation">
    <text evidence="9">Activated by threonine and tyrosine phosphorylation.</text>
</comment>
<dbReference type="PROSITE" id="PS00108">
    <property type="entry name" value="PROTEIN_KINASE_ST"/>
    <property type="match status" value="1"/>
</dbReference>
<dbReference type="InterPro" id="IPR008271">
    <property type="entry name" value="Ser/Thr_kinase_AS"/>
</dbReference>
<dbReference type="FunFam" id="1.10.510.10:FF:000098">
    <property type="entry name" value="Mitogen-activated protein kinase 1"/>
    <property type="match status" value="1"/>
</dbReference>
<dbReference type="KEGG" id="ctp:CTRG_00659"/>
<comment type="similarity">
    <text evidence="9">Belongs to the protein kinase superfamily. Ser/Thr protein kinase family. MAP kinase subfamily.</text>
</comment>
<evidence type="ECO:0000256" key="9">
    <source>
        <dbReference type="RuleBase" id="RU361165"/>
    </source>
</evidence>
<evidence type="ECO:0000256" key="4">
    <source>
        <dbReference type="ARBA" id="ARBA00022741"/>
    </source>
</evidence>
<dbReference type="OrthoDB" id="192887at2759"/>
<dbReference type="FunFam" id="3.30.200.20:FF:000046">
    <property type="entry name" value="Mitogen-activated protein kinase"/>
    <property type="match status" value="1"/>
</dbReference>
<dbReference type="EC" id="2.7.11.24" evidence="1 9"/>
<dbReference type="InterPro" id="IPR011009">
    <property type="entry name" value="Kinase-like_dom_sf"/>
</dbReference>
<dbReference type="InterPro" id="IPR000719">
    <property type="entry name" value="Prot_kinase_dom"/>
</dbReference>
<reference evidence="11 12" key="1">
    <citation type="journal article" date="2009" name="Nature">
        <title>Evolution of pathogenicity and sexual reproduction in eight Candida genomes.</title>
        <authorList>
            <person name="Butler G."/>
            <person name="Rasmussen M.D."/>
            <person name="Lin M.F."/>
            <person name="Santos M.A."/>
            <person name="Sakthikumar S."/>
            <person name="Munro C.A."/>
            <person name="Rheinbay E."/>
            <person name="Grabherr M."/>
            <person name="Forche A."/>
            <person name="Reedy J.L."/>
            <person name="Agrafioti I."/>
            <person name="Arnaud M.B."/>
            <person name="Bates S."/>
            <person name="Brown A.J."/>
            <person name="Brunke S."/>
            <person name="Costanzo M.C."/>
            <person name="Fitzpatrick D.A."/>
            <person name="de Groot P.W."/>
            <person name="Harris D."/>
            <person name="Hoyer L.L."/>
            <person name="Hube B."/>
            <person name="Klis F.M."/>
            <person name="Kodira C."/>
            <person name="Lennard N."/>
            <person name="Logue M.E."/>
            <person name="Martin R."/>
            <person name="Neiman A.M."/>
            <person name="Nikolaou E."/>
            <person name="Quail M.A."/>
            <person name="Quinn J."/>
            <person name="Santos M.C."/>
            <person name="Schmitzberger F.F."/>
            <person name="Sherlock G."/>
            <person name="Shah P."/>
            <person name="Silverstein K.A."/>
            <person name="Skrzypek M.S."/>
            <person name="Soll D."/>
            <person name="Staggs R."/>
            <person name="Stansfield I."/>
            <person name="Stumpf M.P."/>
            <person name="Sudbery P.E."/>
            <person name="Srikantha T."/>
            <person name="Zeng Q."/>
            <person name="Berman J."/>
            <person name="Berriman M."/>
            <person name="Heitman J."/>
            <person name="Gow N.A."/>
            <person name="Lorenz M.C."/>
            <person name="Birren B.W."/>
            <person name="Kellis M."/>
            <person name="Cuomo C.A."/>
        </authorList>
    </citation>
    <scope>NUCLEOTIDE SEQUENCE [LARGE SCALE GENOMIC DNA]</scope>
    <source>
        <strain evidence="12">ATCC MYA-3404 / T1</strain>
    </source>
</reference>
<keyword evidence="5 9" id="KW-0418">Kinase</keyword>
<dbReference type="GO" id="GO:0043332">
    <property type="term" value="C:mating projection tip"/>
    <property type="evidence" value="ECO:0007669"/>
    <property type="project" value="EnsemblFungi"/>
</dbReference>
<evidence type="ECO:0000313" key="12">
    <source>
        <dbReference type="Proteomes" id="UP000002037"/>
    </source>
</evidence>